<dbReference type="Gene3D" id="3.40.50.720">
    <property type="entry name" value="NAD(P)-binding Rossmann-like Domain"/>
    <property type="match status" value="1"/>
</dbReference>
<name>A0ABR3VYT3_9PEZI</name>
<keyword evidence="6" id="KW-1185">Reference proteome</keyword>
<dbReference type="PANTHER" id="PTHR42748">
    <property type="entry name" value="NITROGEN METABOLITE REPRESSION PROTEIN NMRA FAMILY MEMBER"/>
    <property type="match status" value="1"/>
</dbReference>
<feature type="domain" description="NmrA-like" evidence="4">
    <location>
        <begin position="5"/>
        <end position="257"/>
    </location>
</feature>
<reference evidence="5 6" key="1">
    <citation type="journal article" date="2024" name="IMA Fungus">
        <title>IMA Genome - F19 : A genome assembly and annotation guide to empower mycologists, including annotated draft genome sequences of Ceratocystis pirilliformis, Diaporthe australafricana, Fusarium ophioides, Paecilomyces lecythidis, and Sporothrix stenoceras.</title>
        <authorList>
            <person name="Aylward J."/>
            <person name="Wilson A.M."/>
            <person name="Visagie C.M."/>
            <person name="Spraker J."/>
            <person name="Barnes I."/>
            <person name="Buitendag C."/>
            <person name="Ceriani C."/>
            <person name="Del Mar Angel L."/>
            <person name="du Plessis D."/>
            <person name="Fuchs T."/>
            <person name="Gasser K."/>
            <person name="Kramer D."/>
            <person name="Li W."/>
            <person name="Munsamy K."/>
            <person name="Piso A."/>
            <person name="Price J.L."/>
            <person name="Sonnekus B."/>
            <person name="Thomas C."/>
            <person name="van der Nest A."/>
            <person name="van Dijk A."/>
            <person name="van Heerden A."/>
            <person name="van Vuuren N."/>
            <person name="Yilmaz N."/>
            <person name="Duong T.A."/>
            <person name="van der Merwe N.A."/>
            <person name="Wingfield M.J."/>
            <person name="Wingfield B.D."/>
        </authorList>
    </citation>
    <scope>NUCLEOTIDE SEQUENCE [LARGE SCALE GENOMIC DNA]</scope>
    <source>
        <strain evidence="5 6">CMW 18300</strain>
    </source>
</reference>
<proteinExistence type="inferred from homology"/>
<gene>
    <name evidence="5" type="ORF">Daus18300_013511</name>
</gene>
<dbReference type="Pfam" id="PF05368">
    <property type="entry name" value="NmrA"/>
    <property type="match status" value="1"/>
</dbReference>
<comment type="caution">
    <text evidence="5">The sequence shown here is derived from an EMBL/GenBank/DDBJ whole genome shotgun (WGS) entry which is preliminary data.</text>
</comment>
<dbReference type="EMBL" id="JAWRVE010000213">
    <property type="protein sequence ID" value="KAL1848721.1"/>
    <property type="molecule type" value="Genomic_DNA"/>
</dbReference>
<dbReference type="PANTHER" id="PTHR42748:SF30">
    <property type="entry name" value="NMRA-LIKE DOMAIN-CONTAINING PROTEIN"/>
    <property type="match status" value="1"/>
</dbReference>
<protein>
    <recommendedName>
        <fullName evidence="4">NmrA-like domain-containing protein</fullName>
    </recommendedName>
</protein>
<evidence type="ECO:0000313" key="6">
    <source>
        <dbReference type="Proteomes" id="UP001583177"/>
    </source>
</evidence>
<dbReference type="InterPro" id="IPR036291">
    <property type="entry name" value="NAD(P)-bd_dom_sf"/>
</dbReference>
<evidence type="ECO:0000259" key="4">
    <source>
        <dbReference type="Pfam" id="PF05368"/>
    </source>
</evidence>
<dbReference type="SUPFAM" id="SSF51735">
    <property type="entry name" value="NAD(P)-binding Rossmann-fold domains"/>
    <property type="match status" value="1"/>
</dbReference>
<dbReference type="PROSITE" id="PS51257">
    <property type="entry name" value="PROKAR_LIPOPROTEIN"/>
    <property type="match status" value="1"/>
</dbReference>
<keyword evidence="2" id="KW-0521">NADP</keyword>
<sequence>MSTPKHTIFVCSATGCQGGALVRQCHKLGWEVHATTRDSRSPAAVRLRDLGGQLTEGDWDNTDALKASIAGCDKLYLCLSPNWDIQTQEPRQAQNILNIAKEVGVKQVISSTTLGVSMLEDGVAVSAGSFMQKHMVNKRSIEKMVEDGGFEHYTLLRPTFFMANFLEPKNTRYTEIRDEHQWTTSFTAESEFPLVDPEDIAKFTIAALQNPEKYHRRALSLASDQLKIQDMLDQLADAIGRPGTIRAKFLTDEEVEEQEKSTGFSNTHKALRLTSNYINLDELRKIVPLTSFKEFLEREKDVVKKTYP</sequence>
<evidence type="ECO:0000256" key="3">
    <source>
        <dbReference type="ARBA" id="ARBA00023002"/>
    </source>
</evidence>
<evidence type="ECO:0000256" key="1">
    <source>
        <dbReference type="ARBA" id="ARBA00006328"/>
    </source>
</evidence>
<dbReference type="InterPro" id="IPR008030">
    <property type="entry name" value="NmrA-like"/>
</dbReference>
<evidence type="ECO:0000313" key="5">
    <source>
        <dbReference type="EMBL" id="KAL1848721.1"/>
    </source>
</evidence>
<organism evidence="5 6">
    <name type="scientific">Diaporthe australafricana</name>
    <dbReference type="NCBI Taxonomy" id="127596"/>
    <lineage>
        <taxon>Eukaryota</taxon>
        <taxon>Fungi</taxon>
        <taxon>Dikarya</taxon>
        <taxon>Ascomycota</taxon>
        <taxon>Pezizomycotina</taxon>
        <taxon>Sordariomycetes</taxon>
        <taxon>Sordariomycetidae</taxon>
        <taxon>Diaporthales</taxon>
        <taxon>Diaporthaceae</taxon>
        <taxon>Diaporthe</taxon>
    </lineage>
</organism>
<dbReference type="InterPro" id="IPR051164">
    <property type="entry name" value="NmrA-like_oxidored"/>
</dbReference>
<comment type="similarity">
    <text evidence="1">Belongs to the NmrA-type oxidoreductase family.</text>
</comment>
<dbReference type="Proteomes" id="UP001583177">
    <property type="component" value="Unassembled WGS sequence"/>
</dbReference>
<accession>A0ABR3VYT3</accession>
<keyword evidence="3" id="KW-0560">Oxidoreductase</keyword>
<evidence type="ECO:0000256" key="2">
    <source>
        <dbReference type="ARBA" id="ARBA00022857"/>
    </source>
</evidence>